<feature type="transmembrane region" description="Helical" evidence="5">
    <location>
        <begin position="90"/>
        <end position="107"/>
    </location>
</feature>
<name>A0A7S1A4H7_NOCSC</name>
<keyword evidence="2 5" id="KW-0812">Transmembrane</keyword>
<evidence type="ECO:0000313" key="7">
    <source>
        <dbReference type="EMBL" id="CAD8842432.1"/>
    </source>
</evidence>
<protein>
    <recommendedName>
        <fullName evidence="6">EF-hand domain-containing protein</fullName>
    </recommendedName>
</protein>
<evidence type="ECO:0000259" key="6">
    <source>
        <dbReference type="PROSITE" id="PS50222"/>
    </source>
</evidence>
<dbReference type="EMBL" id="HBFQ01023833">
    <property type="protein sequence ID" value="CAD8842432.1"/>
    <property type="molecule type" value="Transcribed_RNA"/>
</dbReference>
<accession>A0A7S1A4H7</accession>
<feature type="transmembrane region" description="Helical" evidence="5">
    <location>
        <begin position="51"/>
        <end position="69"/>
    </location>
</feature>
<dbReference type="InterPro" id="IPR011992">
    <property type="entry name" value="EF-hand-dom_pair"/>
</dbReference>
<dbReference type="AlphaFoldDB" id="A0A7S1A4H7"/>
<evidence type="ECO:0000256" key="1">
    <source>
        <dbReference type="ARBA" id="ARBA00004141"/>
    </source>
</evidence>
<gene>
    <name evidence="7" type="ORF">NSCI0253_LOCUS16780</name>
</gene>
<keyword evidence="3 5" id="KW-1133">Transmembrane helix</keyword>
<reference evidence="7" key="1">
    <citation type="submission" date="2021-01" db="EMBL/GenBank/DDBJ databases">
        <authorList>
            <person name="Corre E."/>
            <person name="Pelletier E."/>
            <person name="Niang G."/>
            <person name="Scheremetjew M."/>
            <person name="Finn R."/>
            <person name="Kale V."/>
            <person name="Holt S."/>
            <person name="Cochrane G."/>
            <person name="Meng A."/>
            <person name="Brown T."/>
            <person name="Cohen L."/>
        </authorList>
    </citation>
    <scope>NUCLEOTIDE SEQUENCE</scope>
</reference>
<dbReference type="SMART" id="SM01417">
    <property type="entry name" value="Solute_trans_a"/>
    <property type="match status" value="1"/>
</dbReference>
<dbReference type="SUPFAM" id="SSF47473">
    <property type="entry name" value="EF-hand"/>
    <property type="match status" value="1"/>
</dbReference>
<feature type="transmembrane region" description="Helical" evidence="5">
    <location>
        <begin position="256"/>
        <end position="280"/>
    </location>
</feature>
<dbReference type="PANTHER" id="PTHR23423">
    <property type="entry name" value="ORGANIC SOLUTE TRANSPORTER-RELATED"/>
    <property type="match status" value="1"/>
</dbReference>
<dbReference type="Pfam" id="PF03619">
    <property type="entry name" value="Solute_trans_a"/>
    <property type="match status" value="1"/>
</dbReference>
<sequence length="548" mass="62092">MESVTDDLSDFLGYWKGIAFFSTSVAIAISTTHIFKHAVCNPHWEIKRCTIRMLLLVPIYSADAMVCLLQEDKRREWAGLLTSFRDLYEAIVVVSFLQFVIIVFGSVEYHRISPVLGLSELMLTHKPEHTGILTVWRFFGIHRPPPWLYSPGPGFVYAVLIGIFQYIFATVGEMILETIIFLLSGVSEEGPTPGTSSTFIACVYLSIFAKSLKACSAGFAMYNLILLGVNLESCEKTKHIAEEAHIRSKFLCVKGIVFFTFAQKYVLQLLQVFGMLPILFNQKRVAMSQNRVLSTLEQLLICFELLLFAFWHWEAYPVNEFIKRVAQEKLMKAYLVGSHAELQEAVSEAEPYLRGEVVVVDFASVQKNMEWFGGGGSTSDAEALTMTMLRDPCDARLAHQPIHVCMQEKLLTDAKDKLSKDKDLQSDLSCKPDFGTWVRDNNFFVQVVYDIFEIRRSALRMRRATDALQTDPALDVETLFRLFDFDGNDRLDRFEAHALMKACGMEDDKTQQILGKMVEERGRIRRESLEDILGRGAELSTPLLAGGN</sequence>
<evidence type="ECO:0000256" key="4">
    <source>
        <dbReference type="ARBA" id="ARBA00023136"/>
    </source>
</evidence>
<dbReference type="PROSITE" id="PS50222">
    <property type="entry name" value="EF_HAND_2"/>
    <property type="match status" value="1"/>
</dbReference>
<evidence type="ECO:0000256" key="2">
    <source>
        <dbReference type="ARBA" id="ARBA00022692"/>
    </source>
</evidence>
<dbReference type="InterPro" id="IPR002048">
    <property type="entry name" value="EF_hand_dom"/>
</dbReference>
<organism evidence="7">
    <name type="scientific">Noctiluca scintillans</name>
    <name type="common">Sea sparkle</name>
    <name type="synonym">Red tide dinoflagellate</name>
    <dbReference type="NCBI Taxonomy" id="2966"/>
    <lineage>
        <taxon>Eukaryota</taxon>
        <taxon>Sar</taxon>
        <taxon>Alveolata</taxon>
        <taxon>Dinophyceae</taxon>
        <taxon>Noctilucales</taxon>
        <taxon>Noctilucaceae</taxon>
        <taxon>Noctiluca</taxon>
    </lineage>
</organism>
<feature type="transmembrane region" description="Helical" evidence="5">
    <location>
        <begin position="12"/>
        <end position="31"/>
    </location>
</feature>
<dbReference type="InterPro" id="IPR005178">
    <property type="entry name" value="Ostalpha/TMEM184C"/>
</dbReference>
<evidence type="ECO:0000256" key="5">
    <source>
        <dbReference type="SAM" id="Phobius"/>
    </source>
</evidence>
<dbReference type="GO" id="GO:0016020">
    <property type="term" value="C:membrane"/>
    <property type="evidence" value="ECO:0007669"/>
    <property type="project" value="UniProtKB-SubCell"/>
</dbReference>
<feature type="domain" description="EF-hand" evidence="6">
    <location>
        <begin position="471"/>
        <end position="506"/>
    </location>
</feature>
<feature type="transmembrane region" description="Helical" evidence="5">
    <location>
        <begin position="155"/>
        <end position="186"/>
    </location>
</feature>
<comment type="subcellular location">
    <subcellularLocation>
        <location evidence="1">Membrane</location>
        <topology evidence="1">Multi-pass membrane protein</topology>
    </subcellularLocation>
</comment>
<evidence type="ECO:0000256" key="3">
    <source>
        <dbReference type="ARBA" id="ARBA00022989"/>
    </source>
</evidence>
<dbReference type="GO" id="GO:0005509">
    <property type="term" value="F:calcium ion binding"/>
    <property type="evidence" value="ECO:0007669"/>
    <property type="project" value="InterPro"/>
</dbReference>
<keyword evidence="4 5" id="KW-0472">Membrane</keyword>
<proteinExistence type="predicted"/>